<feature type="non-terminal residue" evidence="5">
    <location>
        <position position="1"/>
    </location>
</feature>
<dbReference type="GO" id="GO:0000981">
    <property type="term" value="F:DNA-binding transcription factor activity, RNA polymerase II-specific"/>
    <property type="evidence" value="ECO:0007669"/>
    <property type="project" value="TreeGrafter"/>
</dbReference>
<organism evidence="5 6">
    <name type="scientific">Penicillium cinerascens</name>
    <dbReference type="NCBI Taxonomy" id="70096"/>
    <lineage>
        <taxon>Eukaryota</taxon>
        <taxon>Fungi</taxon>
        <taxon>Dikarya</taxon>
        <taxon>Ascomycota</taxon>
        <taxon>Pezizomycotina</taxon>
        <taxon>Eurotiomycetes</taxon>
        <taxon>Eurotiomycetidae</taxon>
        <taxon>Eurotiales</taxon>
        <taxon>Aspergillaceae</taxon>
        <taxon>Penicillium</taxon>
    </lineage>
</organism>
<dbReference type="Proteomes" id="UP001150904">
    <property type="component" value="Unassembled WGS sequence"/>
</dbReference>
<dbReference type="GO" id="GO:0000435">
    <property type="term" value="P:positive regulation of transcription from RNA polymerase II promoter by galactose"/>
    <property type="evidence" value="ECO:0007669"/>
    <property type="project" value="TreeGrafter"/>
</dbReference>
<dbReference type="RefSeq" id="XP_058303256.1">
    <property type="nucleotide sequence ID" value="XM_058456357.1"/>
</dbReference>
<name>A0A9W9M5C5_9EURO</name>
<evidence type="ECO:0000313" key="5">
    <source>
        <dbReference type="EMBL" id="KAJ5190316.1"/>
    </source>
</evidence>
<sequence>MVVDRTSRAERYLFHLRFLHSRIFLFRPMLSRFYSRKSDPQSTSAKPLSLSDRLLRQCAGMCIEAAQKVTSLIIGSLEPDESIGILPWWIRIYYLHIAGAIFLAAMFETDLFTDSVSRSWHDVLSGLRAHVHLSTYVQQCIYTIMQTACSTLDGGKQLAEETSGCCFDDIFQDIRFDFDNFLFGTEDFVDGL</sequence>
<keyword evidence="3" id="KW-0804">Transcription</keyword>
<keyword evidence="1" id="KW-0805">Transcription regulation</keyword>
<reference evidence="5" key="1">
    <citation type="submission" date="2022-12" db="EMBL/GenBank/DDBJ databases">
        <authorList>
            <person name="Petersen C."/>
        </authorList>
    </citation>
    <scope>NUCLEOTIDE SEQUENCE</scope>
    <source>
        <strain evidence="5">IBT 15544</strain>
    </source>
</reference>
<dbReference type="GO" id="GO:0005634">
    <property type="term" value="C:nucleus"/>
    <property type="evidence" value="ECO:0007669"/>
    <property type="project" value="TreeGrafter"/>
</dbReference>
<accession>A0A9W9M5C5</accession>
<dbReference type="InterPro" id="IPR051127">
    <property type="entry name" value="Fungal_SecMet_Regulators"/>
</dbReference>
<reference evidence="5" key="2">
    <citation type="journal article" date="2023" name="IMA Fungus">
        <title>Comparative genomic study of the Penicillium genus elucidates a diverse pangenome and 15 lateral gene transfer events.</title>
        <authorList>
            <person name="Petersen C."/>
            <person name="Sorensen T."/>
            <person name="Nielsen M.R."/>
            <person name="Sondergaard T.E."/>
            <person name="Sorensen J.L."/>
            <person name="Fitzpatrick D.A."/>
            <person name="Frisvad J.C."/>
            <person name="Nielsen K.L."/>
        </authorList>
    </citation>
    <scope>NUCLEOTIDE SEQUENCE</scope>
    <source>
        <strain evidence="5">IBT 15544</strain>
    </source>
</reference>
<gene>
    <name evidence="5" type="ORF">N7498_009301</name>
</gene>
<evidence type="ECO:0000256" key="2">
    <source>
        <dbReference type="ARBA" id="ARBA00023125"/>
    </source>
</evidence>
<dbReference type="GeneID" id="83183658"/>
<dbReference type="CDD" id="cd12148">
    <property type="entry name" value="fungal_TF_MHR"/>
    <property type="match status" value="1"/>
</dbReference>
<keyword evidence="4" id="KW-0539">Nucleus</keyword>
<dbReference type="PANTHER" id="PTHR47424:SF3">
    <property type="entry name" value="REGULATORY PROTEIN GAL4"/>
    <property type="match status" value="1"/>
</dbReference>
<evidence type="ECO:0000313" key="6">
    <source>
        <dbReference type="Proteomes" id="UP001150904"/>
    </source>
</evidence>
<proteinExistence type="predicted"/>
<dbReference type="EMBL" id="JAPQKR010000016">
    <property type="protein sequence ID" value="KAJ5190316.1"/>
    <property type="molecule type" value="Genomic_DNA"/>
</dbReference>
<protein>
    <submittedName>
        <fullName evidence="5">Fungal specific transcription factor</fullName>
    </submittedName>
</protein>
<dbReference type="AlphaFoldDB" id="A0A9W9M5C5"/>
<evidence type="ECO:0000256" key="4">
    <source>
        <dbReference type="ARBA" id="ARBA00023242"/>
    </source>
</evidence>
<dbReference type="PANTHER" id="PTHR47424">
    <property type="entry name" value="REGULATORY PROTEIN GAL4"/>
    <property type="match status" value="1"/>
</dbReference>
<evidence type="ECO:0000256" key="1">
    <source>
        <dbReference type="ARBA" id="ARBA00023015"/>
    </source>
</evidence>
<keyword evidence="2" id="KW-0238">DNA-binding</keyword>
<comment type="caution">
    <text evidence="5">The sequence shown here is derived from an EMBL/GenBank/DDBJ whole genome shotgun (WGS) entry which is preliminary data.</text>
</comment>
<keyword evidence="6" id="KW-1185">Reference proteome</keyword>
<evidence type="ECO:0000256" key="3">
    <source>
        <dbReference type="ARBA" id="ARBA00023163"/>
    </source>
</evidence>
<dbReference type="OrthoDB" id="424974at2759"/>
<dbReference type="GO" id="GO:0000978">
    <property type="term" value="F:RNA polymerase II cis-regulatory region sequence-specific DNA binding"/>
    <property type="evidence" value="ECO:0007669"/>
    <property type="project" value="TreeGrafter"/>
</dbReference>